<evidence type="ECO:0000256" key="10">
    <source>
        <dbReference type="ARBA" id="ARBA00023134"/>
    </source>
</evidence>
<keyword evidence="11 12" id="KW-0472">Membrane</keyword>
<name>A0A841M1L4_9HYPH</name>
<feature type="region of interest" description="G1" evidence="13">
    <location>
        <begin position="41"/>
        <end position="48"/>
    </location>
</feature>
<dbReference type="InterPro" id="IPR004044">
    <property type="entry name" value="KH_dom_type_2"/>
</dbReference>
<dbReference type="InterPro" id="IPR030388">
    <property type="entry name" value="G_ERA_dom"/>
</dbReference>
<dbReference type="Pfam" id="PF07650">
    <property type="entry name" value="KH_2"/>
    <property type="match status" value="1"/>
</dbReference>
<comment type="function">
    <text evidence="12">An essential GTPase that binds both GDP and GTP, with rapid nucleotide exchange. Plays a role in 16S rRNA processing and 30S ribosomal subunit biogenesis and possibly also in cell cycle regulation and energy metabolism.</text>
</comment>
<evidence type="ECO:0000256" key="5">
    <source>
        <dbReference type="ARBA" id="ARBA00022517"/>
    </source>
</evidence>
<comment type="similarity">
    <text evidence="1 12 13 14">Belongs to the TRAFAC class TrmE-Era-EngA-EngB-Septin-like GTPase superfamily. Era GTPase family.</text>
</comment>
<sequence length="327" mass="36487">MENNNKTAPDGQENSAPENAESQNQAFENMTTRSGFVALIGAPNAGKSTLVNQLVGTKVSIVTHKVQTTRALVRGIFIEGDSQVVLIDTPGIFRPKRRLDRAMVTTAWGGAKDADIILVIIDAQGGMNDNAVALLESFENVRQKKILVLNKVDRVDPPALLKLTAAANEKANFDRTFMISALNGSGCKDLTKYLADAVPNGPWYYPEDQISDMPMRQLAAEITREKLYLRLHEELPYSSTIETERWEERKDGSVRIEQVIYVERDSQKKIVLGAKGETIKAIGQSARKEIADILEQPVHLFLFVKVRENWGNDPERYREMGLTFPNS</sequence>
<feature type="domain" description="KH type-2" evidence="16">
    <location>
        <begin position="231"/>
        <end position="308"/>
    </location>
</feature>
<dbReference type="NCBIfam" id="TIGR00231">
    <property type="entry name" value="small_GTP"/>
    <property type="match status" value="1"/>
</dbReference>
<evidence type="ECO:0000256" key="14">
    <source>
        <dbReference type="RuleBase" id="RU003761"/>
    </source>
</evidence>
<dbReference type="InterPro" id="IPR027417">
    <property type="entry name" value="P-loop_NTPase"/>
</dbReference>
<evidence type="ECO:0000256" key="15">
    <source>
        <dbReference type="SAM" id="MobiDB-lite"/>
    </source>
</evidence>
<evidence type="ECO:0000256" key="8">
    <source>
        <dbReference type="ARBA" id="ARBA00022741"/>
    </source>
</evidence>
<dbReference type="Pfam" id="PF01926">
    <property type="entry name" value="MMR_HSR1"/>
    <property type="match status" value="1"/>
</dbReference>
<dbReference type="GO" id="GO:0070181">
    <property type="term" value="F:small ribosomal subunit rRNA binding"/>
    <property type="evidence" value="ECO:0007669"/>
    <property type="project" value="UniProtKB-UniRule"/>
</dbReference>
<dbReference type="NCBIfam" id="TIGR00436">
    <property type="entry name" value="era"/>
    <property type="match status" value="1"/>
</dbReference>
<dbReference type="RefSeq" id="WP_374786198.1">
    <property type="nucleotide sequence ID" value="NZ_JACIIU010000002.1"/>
</dbReference>
<evidence type="ECO:0000256" key="12">
    <source>
        <dbReference type="HAMAP-Rule" id="MF_00367"/>
    </source>
</evidence>
<evidence type="ECO:0000256" key="6">
    <source>
        <dbReference type="ARBA" id="ARBA00022519"/>
    </source>
</evidence>
<keyword evidence="8 12" id="KW-0547">Nucleotide-binding</keyword>
<dbReference type="CDD" id="cd04163">
    <property type="entry name" value="Era"/>
    <property type="match status" value="1"/>
</dbReference>
<dbReference type="PROSITE" id="PS50823">
    <property type="entry name" value="KH_TYPE_2"/>
    <property type="match status" value="1"/>
</dbReference>
<evidence type="ECO:0000259" key="17">
    <source>
        <dbReference type="PROSITE" id="PS51713"/>
    </source>
</evidence>
<feature type="region of interest" description="G2" evidence="13">
    <location>
        <begin position="67"/>
        <end position="71"/>
    </location>
</feature>
<organism evidence="18 19">
    <name type="scientific">Paenochrobactrum gallinarii</name>
    <dbReference type="NCBI Taxonomy" id="643673"/>
    <lineage>
        <taxon>Bacteria</taxon>
        <taxon>Pseudomonadati</taxon>
        <taxon>Pseudomonadota</taxon>
        <taxon>Alphaproteobacteria</taxon>
        <taxon>Hyphomicrobiales</taxon>
        <taxon>Brucellaceae</taxon>
        <taxon>Paenochrobactrum</taxon>
    </lineage>
</organism>
<dbReference type="GO" id="GO:0005525">
    <property type="term" value="F:GTP binding"/>
    <property type="evidence" value="ECO:0007669"/>
    <property type="project" value="UniProtKB-UniRule"/>
</dbReference>
<dbReference type="PROSITE" id="PS51713">
    <property type="entry name" value="G_ERA"/>
    <property type="match status" value="1"/>
</dbReference>
<feature type="binding site" evidence="12">
    <location>
        <begin position="150"/>
        <end position="153"/>
    </location>
    <ligand>
        <name>GTP</name>
        <dbReference type="ChEBI" id="CHEBI:37565"/>
    </ligand>
</feature>
<keyword evidence="5 12" id="KW-0690">Ribosome biogenesis</keyword>
<feature type="region of interest" description="Disordered" evidence="15">
    <location>
        <begin position="1"/>
        <end position="22"/>
    </location>
</feature>
<keyword evidence="19" id="KW-1185">Reference proteome</keyword>
<comment type="caution">
    <text evidence="18">The sequence shown here is derived from an EMBL/GenBank/DDBJ whole genome shotgun (WGS) entry which is preliminary data.</text>
</comment>
<dbReference type="EMBL" id="JACIIU010000002">
    <property type="protein sequence ID" value="MBB6260261.1"/>
    <property type="molecule type" value="Genomic_DNA"/>
</dbReference>
<evidence type="ECO:0000256" key="11">
    <source>
        <dbReference type="ARBA" id="ARBA00023136"/>
    </source>
</evidence>
<keyword evidence="9 12" id="KW-0694">RNA-binding</keyword>
<dbReference type="InterPro" id="IPR006073">
    <property type="entry name" value="GTP-bd"/>
</dbReference>
<evidence type="ECO:0000256" key="4">
    <source>
        <dbReference type="ARBA" id="ARBA00022490"/>
    </source>
</evidence>
<dbReference type="GO" id="GO:0000028">
    <property type="term" value="P:ribosomal small subunit assembly"/>
    <property type="evidence" value="ECO:0007669"/>
    <property type="project" value="TreeGrafter"/>
</dbReference>
<dbReference type="PANTHER" id="PTHR42698:SF1">
    <property type="entry name" value="GTPASE ERA, MITOCHONDRIAL"/>
    <property type="match status" value="1"/>
</dbReference>
<keyword evidence="6" id="KW-0997">Cell inner membrane</keyword>
<dbReference type="Gene3D" id="3.30.300.20">
    <property type="match status" value="1"/>
</dbReference>
<comment type="subunit">
    <text evidence="12">Monomer.</text>
</comment>
<dbReference type="HAMAP" id="MF_00367">
    <property type="entry name" value="GTPase_Era"/>
    <property type="match status" value="1"/>
</dbReference>
<evidence type="ECO:0000256" key="2">
    <source>
        <dbReference type="ARBA" id="ARBA00020484"/>
    </source>
</evidence>
<dbReference type="InterPro" id="IPR015946">
    <property type="entry name" value="KH_dom-like_a/b"/>
</dbReference>
<dbReference type="GO" id="GO:0005886">
    <property type="term" value="C:plasma membrane"/>
    <property type="evidence" value="ECO:0007669"/>
    <property type="project" value="UniProtKB-SubCell"/>
</dbReference>
<protein>
    <recommendedName>
        <fullName evidence="2 12">GTPase Era</fullName>
    </recommendedName>
</protein>
<dbReference type="NCBIfam" id="NF000908">
    <property type="entry name" value="PRK00089.1"/>
    <property type="match status" value="1"/>
</dbReference>
<keyword evidence="4 12" id="KW-0963">Cytoplasm</keyword>
<dbReference type="AlphaFoldDB" id="A0A841M1L4"/>
<dbReference type="SUPFAM" id="SSF52540">
    <property type="entry name" value="P-loop containing nucleoside triphosphate hydrolases"/>
    <property type="match status" value="1"/>
</dbReference>
<comment type="subcellular location">
    <subcellularLocation>
        <location evidence="12">Cytoplasm</location>
    </subcellularLocation>
    <subcellularLocation>
        <location evidence="12">Cell membrane</location>
        <topology evidence="12">Peripheral membrane protein</topology>
    </subcellularLocation>
</comment>
<dbReference type="GO" id="GO:0043024">
    <property type="term" value="F:ribosomal small subunit binding"/>
    <property type="evidence" value="ECO:0007669"/>
    <property type="project" value="TreeGrafter"/>
</dbReference>
<dbReference type="CDD" id="cd22534">
    <property type="entry name" value="KH-II_Era"/>
    <property type="match status" value="1"/>
</dbReference>
<feature type="binding site" evidence="12">
    <location>
        <begin position="88"/>
        <end position="92"/>
    </location>
    <ligand>
        <name>GTP</name>
        <dbReference type="ChEBI" id="CHEBI:37565"/>
    </ligand>
</feature>
<dbReference type="InterPro" id="IPR005662">
    <property type="entry name" value="GTPase_Era-like"/>
</dbReference>
<proteinExistence type="inferred from homology"/>
<gene>
    <name evidence="12" type="primary">era</name>
    <name evidence="18" type="ORF">FHS77_000785</name>
</gene>
<reference evidence="18 19" key="1">
    <citation type="submission" date="2020-08" db="EMBL/GenBank/DDBJ databases">
        <title>Genomic Encyclopedia of Type Strains, Phase IV (KMG-IV): sequencing the most valuable type-strain genomes for metagenomic binning, comparative biology and taxonomic classification.</title>
        <authorList>
            <person name="Goeker M."/>
        </authorList>
    </citation>
    <scope>NUCLEOTIDE SEQUENCE [LARGE SCALE GENOMIC DNA]</scope>
    <source>
        <strain evidence="18 19">DSM 22336</strain>
    </source>
</reference>
<feature type="region of interest" description="G4" evidence="13">
    <location>
        <begin position="150"/>
        <end position="153"/>
    </location>
</feature>
<dbReference type="Gene3D" id="3.40.50.300">
    <property type="entry name" value="P-loop containing nucleotide triphosphate hydrolases"/>
    <property type="match status" value="1"/>
</dbReference>
<feature type="domain" description="Era-type G" evidence="17">
    <location>
        <begin position="33"/>
        <end position="200"/>
    </location>
</feature>
<dbReference type="FunFam" id="3.40.50.300:FF:001190">
    <property type="entry name" value="GTP-binding protein ERG"/>
    <property type="match status" value="1"/>
</dbReference>
<feature type="region of interest" description="G5" evidence="13">
    <location>
        <begin position="179"/>
        <end position="181"/>
    </location>
</feature>
<evidence type="ECO:0000259" key="16">
    <source>
        <dbReference type="PROSITE" id="PS50823"/>
    </source>
</evidence>
<keyword evidence="7 12" id="KW-0699">rRNA-binding</keyword>
<dbReference type="SUPFAM" id="SSF54814">
    <property type="entry name" value="Prokaryotic type KH domain (KH-domain type II)"/>
    <property type="match status" value="1"/>
</dbReference>
<keyword evidence="3 12" id="KW-1003">Cell membrane</keyword>
<dbReference type="Proteomes" id="UP000555393">
    <property type="component" value="Unassembled WGS sequence"/>
</dbReference>
<feature type="binding site" evidence="12">
    <location>
        <begin position="41"/>
        <end position="48"/>
    </location>
    <ligand>
        <name>GTP</name>
        <dbReference type="ChEBI" id="CHEBI:37565"/>
    </ligand>
</feature>
<dbReference type="PANTHER" id="PTHR42698">
    <property type="entry name" value="GTPASE ERA"/>
    <property type="match status" value="1"/>
</dbReference>
<dbReference type="FunFam" id="3.30.300.20:FF:000031">
    <property type="entry name" value="GTPase Era"/>
    <property type="match status" value="1"/>
</dbReference>
<evidence type="ECO:0000256" key="1">
    <source>
        <dbReference type="ARBA" id="ARBA00007921"/>
    </source>
</evidence>
<evidence type="ECO:0000256" key="3">
    <source>
        <dbReference type="ARBA" id="ARBA00022475"/>
    </source>
</evidence>
<dbReference type="GO" id="GO:0003924">
    <property type="term" value="F:GTPase activity"/>
    <property type="evidence" value="ECO:0007669"/>
    <property type="project" value="UniProtKB-UniRule"/>
</dbReference>
<dbReference type="InterPro" id="IPR005225">
    <property type="entry name" value="Small_GTP-bd"/>
</dbReference>
<accession>A0A841M1L4</accession>
<dbReference type="InterPro" id="IPR009019">
    <property type="entry name" value="KH_sf_prok-type"/>
</dbReference>
<evidence type="ECO:0000313" key="19">
    <source>
        <dbReference type="Proteomes" id="UP000555393"/>
    </source>
</evidence>
<evidence type="ECO:0000313" key="18">
    <source>
        <dbReference type="EMBL" id="MBB6260261.1"/>
    </source>
</evidence>
<dbReference type="GO" id="GO:0005829">
    <property type="term" value="C:cytosol"/>
    <property type="evidence" value="ECO:0007669"/>
    <property type="project" value="TreeGrafter"/>
</dbReference>
<feature type="region of interest" description="G3" evidence="13">
    <location>
        <begin position="88"/>
        <end position="91"/>
    </location>
</feature>
<evidence type="ECO:0000256" key="13">
    <source>
        <dbReference type="PROSITE-ProRule" id="PRU01050"/>
    </source>
</evidence>
<keyword evidence="10 12" id="KW-0342">GTP-binding</keyword>
<evidence type="ECO:0000256" key="7">
    <source>
        <dbReference type="ARBA" id="ARBA00022730"/>
    </source>
</evidence>
<evidence type="ECO:0000256" key="9">
    <source>
        <dbReference type="ARBA" id="ARBA00022884"/>
    </source>
</evidence>